<evidence type="ECO:0000313" key="2">
    <source>
        <dbReference type="EMBL" id="UWZ58602.1"/>
    </source>
</evidence>
<accession>A0A9Q9MRL0</accession>
<gene>
    <name evidence="2" type="ORF">Daura_21970</name>
</gene>
<dbReference type="EMBL" id="CP073767">
    <property type="protein sequence ID" value="UWZ58602.1"/>
    <property type="molecule type" value="Genomic_DNA"/>
</dbReference>
<dbReference type="OrthoDB" id="5456061at2"/>
<dbReference type="Gene3D" id="3.30.750.24">
    <property type="entry name" value="STAS domain"/>
    <property type="match status" value="1"/>
</dbReference>
<dbReference type="PROSITE" id="PS50801">
    <property type="entry name" value="STAS"/>
    <property type="match status" value="1"/>
</dbReference>
<evidence type="ECO:0000259" key="1">
    <source>
        <dbReference type="PROSITE" id="PS50801"/>
    </source>
</evidence>
<organism evidence="2 3">
    <name type="scientific">Dactylosporangium aurantiacum</name>
    <dbReference type="NCBI Taxonomy" id="35754"/>
    <lineage>
        <taxon>Bacteria</taxon>
        <taxon>Bacillati</taxon>
        <taxon>Actinomycetota</taxon>
        <taxon>Actinomycetes</taxon>
        <taxon>Micromonosporales</taxon>
        <taxon>Micromonosporaceae</taxon>
        <taxon>Dactylosporangium</taxon>
    </lineage>
</organism>
<sequence>MTALLSLDGTDFSLVCDECGHLIPHLAGAMRDWDVVWSLFTLDGWHGTPHAVGPHACGRCVASPRRTGAISATLQPQYGLAGATGSRITLQVLSDDVAVVHLNGGLGLLDNVEMHAVLQDGPVVGRHLLLDLSLLRIVDTATLDVLMQARERGLASGRRICIVGASGSALNALRLLCLERFFPTFVDYVAALDWLRRRGPDQAV</sequence>
<dbReference type="KEGG" id="daur:Daura_21970"/>
<feature type="domain" description="STAS" evidence="1">
    <location>
        <begin position="95"/>
        <end position="195"/>
    </location>
</feature>
<reference evidence="2" key="1">
    <citation type="submission" date="2021-04" db="EMBL/GenBank/DDBJ databases">
        <title>Dactylosporangium aurantiacum NRRL B-8018 full assembly.</title>
        <authorList>
            <person name="Hartkoorn R.C."/>
            <person name="Beaudoing E."/>
            <person name="Hot D."/>
        </authorList>
    </citation>
    <scope>NUCLEOTIDE SEQUENCE</scope>
    <source>
        <strain evidence="2">NRRL B-8018</strain>
    </source>
</reference>
<keyword evidence="3" id="KW-1185">Reference proteome</keyword>
<proteinExistence type="predicted"/>
<dbReference type="SUPFAM" id="SSF52091">
    <property type="entry name" value="SpoIIaa-like"/>
    <property type="match status" value="1"/>
</dbReference>
<dbReference type="Proteomes" id="UP001058003">
    <property type="component" value="Chromosome"/>
</dbReference>
<dbReference type="InterPro" id="IPR036513">
    <property type="entry name" value="STAS_dom_sf"/>
</dbReference>
<dbReference type="AlphaFoldDB" id="A0A9Q9MRL0"/>
<dbReference type="RefSeq" id="WP_033367218.1">
    <property type="nucleotide sequence ID" value="NZ_CP073767.1"/>
</dbReference>
<dbReference type="Pfam" id="PF01740">
    <property type="entry name" value="STAS"/>
    <property type="match status" value="1"/>
</dbReference>
<evidence type="ECO:0000313" key="3">
    <source>
        <dbReference type="Proteomes" id="UP001058003"/>
    </source>
</evidence>
<name>A0A9Q9MRL0_9ACTN</name>
<dbReference type="InterPro" id="IPR002645">
    <property type="entry name" value="STAS_dom"/>
</dbReference>
<protein>
    <recommendedName>
        <fullName evidence="1">STAS domain-containing protein</fullName>
    </recommendedName>
</protein>